<keyword evidence="5" id="KW-0520">NAD</keyword>
<dbReference type="GO" id="GO:0050136">
    <property type="term" value="F:NADH dehydrogenase (quinone) (non-electrogenic) activity"/>
    <property type="evidence" value="ECO:0007669"/>
    <property type="project" value="UniProtKB-UniRule"/>
</dbReference>
<dbReference type="EC" id="7.1.1.-" evidence="5"/>
<feature type="transmembrane region" description="Helical" evidence="5">
    <location>
        <begin position="137"/>
        <end position="158"/>
    </location>
</feature>
<protein>
    <recommendedName>
        <fullName evidence="5">NADH-quinone oxidoreductase subunit N</fullName>
        <ecNumber evidence="5">7.1.1.-</ecNumber>
    </recommendedName>
    <alternativeName>
        <fullName evidence="5">NADH dehydrogenase I subunit N</fullName>
    </alternativeName>
    <alternativeName>
        <fullName evidence="5">NDH-1 subunit N</fullName>
    </alternativeName>
</protein>
<dbReference type="RefSeq" id="WP_317994756.1">
    <property type="nucleotide sequence ID" value="NZ_AP025523.1"/>
</dbReference>
<keyword evidence="9" id="KW-1185">Reference proteome</keyword>
<keyword evidence="5" id="KW-0874">Quinone</keyword>
<dbReference type="InterPro" id="IPR001750">
    <property type="entry name" value="ND/Mrp_TM"/>
</dbReference>
<dbReference type="Pfam" id="PF00361">
    <property type="entry name" value="Proton_antipo_M"/>
    <property type="match status" value="1"/>
</dbReference>
<dbReference type="GO" id="GO:0042773">
    <property type="term" value="P:ATP synthesis coupled electron transport"/>
    <property type="evidence" value="ECO:0007669"/>
    <property type="project" value="InterPro"/>
</dbReference>
<feature type="transmembrane region" description="Helical" evidence="5">
    <location>
        <begin position="331"/>
        <end position="352"/>
    </location>
</feature>
<feature type="transmembrane region" description="Helical" evidence="5">
    <location>
        <begin position="84"/>
        <end position="106"/>
    </location>
</feature>
<name>A0AAN1XXF8_UNVUL</name>
<feature type="transmembrane region" description="Helical" evidence="5">
    <location>
        <begin position="451"/>
        <end position="472"/>
    </location>
</feature>
<feature type="domain" description="NADH:quinone oxidoreductase/Mrp antiporter transmembrane" evidence="7">
    <location>
        <begin position="133"/>
        <end position="422"/>
    </location>
</feature>
<feature type="transmembrane region" description="Helical" evidence="5">
    <location>
        <begin position="373"/>
        <end position="392"/>
    </location>
</feature>
<gene>
    <name evidence="8" type="primary">nuoN-1</name>
    <name evidence="5" type="synonym">nuoN</name>
    <name evidence="8" type="ORF">WPS_24200</name>
</gene>
<dbReference type="NCBIfam" id="TIGR01770">
    <property type="entry name" value="NDH_I_N"/>
    <property type="match status" value="1"/>
</dbReference>
<evidence type="ECO:0000256" key="6">
    <source>
        <dbReference type="RuleBase" id="RU000320"/>
    </source>
</evidence>
<dbReference type="Proteomes" id="UP001317532">
    <property type="component" value="Chromosome"/>
</dbReference>
<keyword evidence="5" id="KW-0830">Ubiquinone</keyword>
<feature type="transmembrane region" description="Helical" evidence="5">
    <location>
        <begin position="113"/>
        <end position="131"/>
    </location>
</feature>
<dbReference type="GO" id="GO:0005886">
    <property type="term" value="C:plasma membrane"/>
    <property type="evidence" value="ECO:0007669"/>
    <property type="project" value="UniProtKB-SubCell"/>
</dbReference>
<evidence type="ECO:0000259" key="7">
    <source>
        <dbReference type="Pfam" id="PF00361"/>
    </source>
</evidence>
<proteinExistence type="inferred from homology"/>
<keyword evidence="3 5" id="KW-1133">Transmembrane helix</keyword>
<accession>A0AAN1XXF8</accession>
<feature type="transmembrane region" description="Helical" evidence="5">
    <location>
        <begin position="273"/>
        <end position="296"/>
    </location>
</feature>
<feature type="transmembrane region" description="Helical" evidence="5">
    <location>
        <begin position="207"/>
        <end position="231"/>
    </location>
</feature>
<dbReference type="GO" id="GO:0008137">
    <property type="term" value="F:NADH dehydrogenase (ubiquinone) activity"/>
    <property type="evidence" value="ECO:0007669"/>
    <property type="project" value="InterPro"/>
</dbReference>
<evidence type="ECO:0000313" key="8">
    <source>
        <dbReference type="EMBL" id="BDE07144.1"/>
    </source>
</evidence>
<keyword evidence="5" id="KW-0813">Transport</keyword>
<dbReference type="InterPro" id="IPR010096">
    <property type="entry name" value="NADH-Q_OxRdtase_suN/2"/>
</dbReference>
<dbReference type="EMBL" id="AP025523">
    <property type="protein sequence ID" value="BDE07144.1"/>
    <property type="molecule type" value="Genomic_DNA"/>
</dbReference>
<organism evidence="8 9">
    <name type="scientific">Vulcanimicrobium alpinum</name>
    <dbReference type="NCBI Taxonomy" id="3016050"/>
    <lineage>
        <taxon>Bacteria</taxon>
        <taxon>Bacillati</taxon>
        <taxon>Vulcanimicrobiota</taxon>
        <taxon>Vulcanimicrobiia</taxon>
        <taxon>Vulcanimicrobiales</taxon>
        <taxon>Vulcanimicrobiaceae</taxon>
        <taxon>Vulcanimicrobium</taxon>
    </lineage>
</organism>
<evidence type="ECO:0000256" key="2">
    <source>
        <dbReference type="ARBA" id="ARBA00022692"/>
    </source>
</evidence>
<comment type="similarity">
    <text evidence="5">Belongs to the complex I subunit 2 family.</text>
</comment>
<comment type="catalytic activity">
    <reaction evidence="5">
        <text>a quinone + NADH + 5 H(+)(in) = a quinol + NAD(+) + 4 H(+)(out)</text>
        <dbReference type="Rhea" id="RHEA:57888"/>
        <dbReference type="ChEBI" id="CHEBI:15378"/>
        <dbReference type="ChEBI" id="CHEBI:24646"/>
        <dbReference type="ChEBI" id="CHEBI:57540"/>
        <dbReference type="ChEBI" id="CHEBI:57945"/>
        <dbReference type="ChEBI" id="CHEBI:132124"/>
    </reaction>
</comment>
<dbReference type="PANTHER" id="PTHR22773">
    <property type="entry name" value="NADH DEHYDROGENASE"/>
    <property type="match status" value="1"/>
</dbReference>
<dbReference type="GO" id="GO:0012505">
    <property type="term" value="C:endomembrane system"/>
    <property type="evidence" value="ECO:0007669"/>
    <property type="project" value="UniProtKB-SubCell"/>
</dbReference>
<keyword evidence="4 5" id="KW-0472">Membrane</keyword>
<dbReference type="GO" id="GO:0048038">
    <property type="term" value="F:quinone binding"/>
    <property type="evidence" value="ECO:0007669"/>
    <property type="project" value="UniProtKB-KW"/>
</dbReference>
<feature type="transmembrane region" description="Helical" evidence="5">
    <location>
        <begin position="243"/>
        <end position="267"/>
    </location>
</feature>
<comment type="subunit">
    <text evidence="5">NDH-1 is composed of 14 different subunits. Subunits NuoA, H, J, K, L, M, N constitute the membrane sector of the complex.</text>
</comment>
<feature type="transmembrane region" description="Helical" evidence="5">
    <location>
        <begin position="398"/>
        <end position="428"/>
    </location>
</feature>
<keyword evidence="5" id="KW-1278">Translocase</keyword>
<comment type="subcellular location">
    <subcellularLocation>
        <location evidence="5">Cell membrane</location>
        <topology evidence="5">Multi-pass membrane protein</topology>
    </subcellularLocation>
    <subcellularLocation>
        <location evidence="1">Endomembrane system</location>
        <topology evidence="1">Multi-pass membrane protein</topology>
    </subcellularLocation>
    <subcellularLocation>
        <location evidence="6">Membrane</location>
        <topology evidence="6">Multi-pass membrane protein</topology>
    </subcellularLocation>
</comment>
<evidence type="ECO:0000313" key="9">
    <source>
        <dbReference type="Proteomes" id="UP001317532"/>
    </source>
</evidence>
<sequence>MSPSLANFTYPSAADYAALLPFLIVVVTPLAVLFVDLFLKGEGQGRRGIAVMLAVLGLVAASLVEVRQYPHDYAAFGGAFVQGGFSIVFSEVVIVATIATLLLTVGIGRTDQVAGTTALLLWSAGGAMLMAGAANLMMVFLGLELLSLALYALCAMSLRATARESALKYLILSSMASGFLLYGSALLFGVAGSVAFATLATATPTPLYVLGAGLFLVGIAFKLSLVPFHVWTPDVYEGAPLPVTAFMSIVTKAGTLAVFARFAYAALPPERAAAILVPVWAVAALSMLVGNLAALAQTDMKRLLAYSGIAQVGYIVTAFAGQTALGLRYAVLYLAGYTCMNLGAFAVVALMSRDGDAVVGLGRFAGLAYRRPWLAAAMTFFLIALAGLPPTIGFTGKILILAAATGAGFAWLAGVLILGTAISAYVYFKIVRAMFARVDPVHVRDERSPNALPWIVVAFGAAATFALGLVPLTPSDILPLVK</sequence>
<evidence type="ECO:0000256" key="3">
    <source>
        <dbReference type="ARBA" id="ARBA00022989"/>
    </source>
</evidence>
<feature type="transmembrane region" description="Helical" evidence="5">
    <location>
        <begin position="48"/>
        <end position="64"/>
    </location>
</feature>
<feature type="transmembrane region" description="Helical" evidence="5">
    <location>
        <begin position="179"/>
        <end position="201"/>
    </location>
</feature>
<evidence type="ECO:0000256" key="4">
    <source>
        <dbReference type="ARBA" id="ARBA00023136"/>
    </source>
</evidence>
<evidence type="ECO:0000256" key="5">
    <source>
        <dbReference type="HAMAP-Rule" id="MF_00445"/>
    </source>
</evidence>
<feature type="transmembrane region" description="Helical" evidence="5">
    <location>
        <begin position="303"/>
        <end position="325"/>
    </location>
</feature>
<dbReference type="HAMAP" id="MF_00445">
    <property type="entry name" value="NDH1_NuoN_1"/>
    <property type="match status" value="1"/>
</dbReference>
<reference evidence="8 9" key="1">
    <citation type="journal article" date="2022" name="ISME Commun">
        <title>Vulcanimicrobium alpinus gen. nov. sp. nov., the first cultivated representative of the candidate phylum 'Eremiobacterota', is a metabolically versatile aerobic anoxygenic phototroph.</title>
        <authorList>
            <person name="Yabe S."/>
            <person name="Muto K."/>
            <person name="Abe K."/>
            <person name="Yokota A."/>
            <person name="Staudigel H."/>
            <person name="Tebo B.M."/>
        </authorList>
    </citation>
    <scope>NUCLEOTIDE SEQUENCE [LARGE SCALE GENOMIC DNA]</scope>
    <source>
        <strain evidence="8 9">WC8-2</strain>
    </source>
</reference>
<comment type="function">
    <text evidence="5">NDH-1 shuttles electrons from NADH, via FMN and iron-sulfur (Fe-S) centers, to quinones in the respiratory chain. The immediate electron acceptor for the enzyme in this species is believed to be ubiquinone. Couples the redox reaction to proton translocation (for every two electrons transferred, four hydrogen ions are translocated across the cytoplasmic membrane), and thus conserves the redox energy in a proton gradient.</text>
</comment>
<dbReference type="KEGG" id="vab:WPS_24200"/>
<keyword evidence="2 5" id="KW-0812">Transmembrane</keyword>
<dbReference type="AlphaFoldDB" id="A0AAN1XXF8"/>
<evidence type="ECO:0000256" key="1">
    <source>
        <dbReference type="ARBA" id="ARBA00004127"/>
    </source>
</evidence>
<feature type="transmembrane region" description="Helical" evidence="5">
    <location>
        <begin position="16"/>
        <end position="39"/>
    </location>
</feature>
<keyword evidence="5" id="KW-1003">Cell membrane</keyword>